<evidence type="ECO:0000313" key="3">
    <source>
        <dbReference type="Proteomes" id="UP001497623"/>
    </source>
</evidence>
<dbReference type="Proteomes" id="UP001497623">
    <property type="component" value="Unassembled WGS sequence"/>
</dbReference>
<gene>
    <name evidence="2" type="ORF">MNOR_LOCUS6102</name>
</gene>
<evidence type="ECO:0000256" key="1">
    <source>
        <dbReference type="SAM" id="MobiDB-lite"/>
    </source>
</evidence>
<keyword evidence="3" id="KW-1185">Reference proteome</keyword>
<proteinExistence type="predicted"/>
<organism evidence="2 3">
    <name type="scientific">Meganyctiphanes norvegica</name>
    <name type="common">Northern krill</name>
    <name type="synonym">Thysanopoda norvegica</name>
    <dbReference type="NCBI Taxonomy" id="48144"/>
    <lineage>
        <taxon>Eukaryota</taxon>
        <taxon>Metazoa</taxon>
        <taxon>Ecdysozoa</taxon>
        <taxon>Arthropoda</taxon>
        <taxon>Crustacea</taxon>
        <taxon>Multicrustacea</taxon>
        <taxon>Malacostraca</taxon>
        <taxon>Eumalacostraca</taxon>
        <taxon>Eucarida</taxon>
        <taxon>Euphausiacea</taxon>
        <taxon>Euphausiidae</taxon>
        <taxon>Meganyctiphanes</taxon>
    </lineage>
</organism>
<reference evidence="2 3" key="1">
    <citation type="submission" date="2024-05" db="EMBL/GenBank/DDBJ databases">
        <authorList>
            <person name="Wallberg A."/>
        </authorList>
    </citation>
    <scope>NUCLEOTIDE SEQUENCE [LARGE SCALE GENOMIC DNA]</scope>
</reference>
<accession>A0AAV2PY67</accession>
<protein>
    <recommendedName>
        <fullName evidence="4">C2H2-type domain-containing protein</fullName>
    </recommendedName>
</protein>
<sequence length="225" mass="24849">MSSTPCVITSLGETMSSTPCVTTPFGKNMSLTPCVTTSLGETMSSTPCVTTPFGKNMSFSPYVTTSFGNSKSSSPYVMTFGNTMSSSTYIKNSIGKNTSSPLYDYVHKESLNISPSKLKRPLEPVRLDNSLQPRTKRTKITSVSQDLLPTGNSTTDPRLVLDGSGPPVKPKACYWCTQRFSTYRILSFHPRIKAQQQENPHTRSSCCTASLRRYILDRYLTYLDS</sequence>
<dbReference type="AlphaFoldDB" id="A0AAV2PY67"/>
<dbReference type="EMBL" id="CAXKWB010002459">
    <property type="protein sequence ID" value="CAL4067016.1"/>
    <property type="molecule type" value="Genomic_DNA"/>
</dbReference>
<feature type="compositionally biased region" description="Polar residues" evidence="1">
    <location>
        <begin position="140"/>
        <end position="156"/>
    </location>
</feature>
<evidence type="ECO:0008006" key="4">
    <source>
        <dbReference type="Google" id="ProtNLM"/>
    </source>
</evidence>
<name>A0AAV2PY67_MEGNR</name>
<feature type="region of interest" description="Disordered" evidence="1">
    <location>
        <begin position="131"/>
        <end position="162"/>
    </location>
</feature>
<comment type="caution">
    <text evidence="2">The sequence shown here is derived from an EMBL/GenBank/DDBJ whole genome shotgun (WGS) entry which is preliminary data.</text>
</comment>
<evidence type="ECO:0000313" key="2">
    <source>
        <dbReference type="EMBL" id="CAL4067016.1"/>
    </source>
</evidence>